<dbReference type="STRING" id="759273.H1VM69"/>
<dbReference type="AlphaFoldDB" id="H1VM69"/>
<evidence type="ECO:0000256" key="1">
    <source>
        <dbReference type="SAM" id="MobiDB-lite"/>
    </source>
</evidence>
<reference evidence="3" key="1">
    <citation type="journal article" date="2012" name="Nat. Genet.">
        <title>Lifestyle transitions in plant pathogenic Colletotrichum fungi deciphered by genome and transcriptome analyses.</title>
        <authorList>
            <person name="O'Connell R.J."/>
            <person name="Thon M.R."/>
            <person name="Hacquard S."/>
            <person name="Amyotte S.G."/>
            <person name="Kleemann J."/>
            <person name="Torres M.F."/>
            <person name="Damm U."/>
            <person name="Buiate E.A."/>
            <person name="Epstein L."/>
            <person name="Alkan N."/>
            <person name="Altmueller J."/>
            <person name="Alvarado-Balderrama L."/>
            <person name="Bauser C.A."/>
            <person name="Becker C."/>
            <person name="Birren B.W."/>
            <person name="Chen Z."/>
            <person name="Choi J."/>
            <person name="Crouch J.A."/>
            <person name="Duvick J.P."/>
            <person name="Farman M.A."/>
            <person name="Gan P."/>
            <person name="Heiman D."/>
            <person name="Henrissat B."/>
            <person name="Howard R.J."/>
            <person name="Kabbage M."/>
            <person name="Koch C."/>
            <person name="Kracher B."/>
            <person name="Kubo Y."/>
            <person name="Law A.D."/>
            <person name="Lebrun M.-H."/>
            <person name="Lee Y.-H."/>
            <person name="Miyara I."/>
            <person name="Moore N."/>
            <person name="Neumann U."/>
            <person name="Nordstroem K."/>
            <person name="Panaccione D.G."/>
            <person name="Panstruga R."/>
            <person name="Place M."/>
            <person name="Proctor R.H."/>
            <person name="Prusky D."/>
            <person name="Rech G."/>
            <person name="Reinhardt R."/>
            <person name="Rollins J.A."/>
            <person name="Rounsley S."/>
            <person name="Schardl C.L."/>
            <person name="Schwartz D.C."/>
            <person name="Shenoy N."/>
            <person name="Shirasu K."/>
            <person name="Sikhakolli U.R."/>
            <person name="Stueber K."/>
            <person name="Sukno S.A."/>
            <person name="Sweigard J.A."/>
            <person name="Takano Y."/>
            <person name="Takahara H."/>
            <person name="Trail F."/>
            <person name="van der Does H.C."/>
            <person name="Voll L.M."/>
            <person name="Will I."/>
            <person name="Young S."/>
            <person name="Zeng Q."/>
            <person name="Zhang J."/>
            <person name="Zhou S."/>
            <person name="Dickman M.B."/>
            <person name="Schulze-Lefert P."/>
            <person name="Ver Loren van Themaat E."/>
            <person name="Ma L.-J."/>
            <person name="Vaillancourt L.J."/>
        </authorList>
    </citation>
    <scope>NUCLEOTIDE SEQUENCE [LARGE SCALE GENOMIC DNA]</scope>
    <source>
        <strain evidence="3">IMI 349063</strain>
    </source>
</reference>
<proteinExistence type="predicted"/>
<dbReference type="HOGENOM" id="CLU_2468959_0_0_1"/>
<evidence type="ECO:0000313" key="2">
    <source>
        <dbReference type="EMBL" id="CCF41322.1"/>
    </source>
</evidence>
<name>H1VM69_COLHI</name>
<gene>
    <name evidence="2" type="ORF">CH063_11637</name>
</gene>
<accession>H1VM69</accession>
<dbReference type="EMBL" id="CACQ02004628">
    <property type="protein sequence ID" value="CCF41322.1"/>
    <property type="molecule type" value="Genomic_DNA"/>
</dbReference>
<dbReference type="VEuPathDB" id="FungiDB:CH63R_11765"/>
<evidence type="ECO:0000313" key="3">
    <source>
        <dbReference type="Proteomes" id="UP000007174"/>
    </source>
</evidence>
<dbReference type="Proteomes" id="UP000007174">
    <property type="component" value="Unassembled WGS sequence"/>
</dbReference>
<dbReference type="eggNOG" id="KOG3273">
    <property type="taxonomic scope" value="Eukaryota"/>
</dbReference>
<feature type="region of interest" description="Disordered" evidence="1">
    <location>
        <begin position="1"/>
        <end position="25"/>
    </location>
</feature>
<protein>
    <submittedName>
        <fullName evidence="2">Uncharacterized protein</fullName>
    </submittedName>
</protein>
<sequence length="88" mass="9781">MPAPTALKQAEAAAPPFEATLQEPQQDEELLLDAPTLPEEMDAILPSVPHNGEEGEMVVDEENRPRFAPARDIVRHPYLAYHGLNIRN</sequence>
<organism evidence="2 3">
    <name type="scientific">Colletotrichum higginsianum (strain IMI 349063)</name>
    <name type="common">Crucifer anthracnose fungus</name>
    <dbReference type="NCBI Taxonomy" id="759273"/>
    <lineage>
        <taxon>Eukaryota</taxon>
        <taxon>Fungi</taxon>
        <taxon>Dikarya</taxon>
        <taxon>Ascomycota</taxon>
        <taxon>Pezizomycotina</taxon>
        <taxon>Sordariomycetes</taxon>
        <taxon>Hypocreomycetidae</taxon>
        <taxon>Glomerellales</taxon>
        <taxon>Glomerellaceae</taxon>
        <taxon>Colletotrichum</taxon>
        <taxon>Colletotrichum destructivum species complex</taxon>
    </lineage>
</organism>